<dbReference type="SUPFAM" id="SSF140500">
    <property type="entry name" value="BAS1536-like"/>
    <property type="match status" value="1"/>
</dbReference>
<dbReference type="Gene3D" id="4.10.280.10">
    <property type="entry name" value="Helix-loop-helix DNA-binding domain"/>
    <property type="match status" value="1"/>
</dbReference>
<evidence type="ECO:0000313" key="1">
    <source>
        <dbReference type="EMBL" id="QIZ05433.1"/>
    </source>
</evidence>
<dbReference type="InterPro" id="IPR018540">
    <property type="entry name" value="Spo0E-like"/>
</dbReference>
<dbReference type="PANTHER" id="PTHR41263">
    <property type="entry name" value="ASPARTYL-PHOSPHATE PHOSPHATASE YISI"/>
    <property type="match status" value="1"/>
</dbReference>
<reference evidence="1 2" key="1">
    <citation type="submission" date="2020-04" db="EMBL/GenBank/DDBJ databases">
        <title>Genome-Wide Identification of 5-Methylcytosine Sites in Bacterial Genomes By High-Throughput Sequencing of MspJI Restriction Fragments.</title>
        <authorList>
            <person name="Wu V."/>
        </authorList>
    </citation>
    <scope>NUCLEOTIDE SEQUENCE [LARGE SCALE GENOMIC DNA]</scope>
    <source>
        <strain evidence="1 2">S2</strain>
    </source>
</reference>
<dbReference type="Proteomes" id="UP000501868">
    <property type="component" value="Chromosome"/>
</dbReference>
<dbReference type="EMBL" id="CP051128">
    <property type="protein sequence ID" value="QIZ05433.1"/>
    <property type="molecule type" value="Genomic_DNA"/>
</dbReference>
<organism evidence="1 2">
    <name type="scientific">Priestia megaterium</name>
    <name type="common">Bacillus megaterium</name>
    <dbReference type="NCBI Taxonomy" id="1404"/>
    <lineage>
        <taxon>Bacteria</taxon>
        <taxon>Bacillati</taxon>
        <taxon>Bacillota</taxon>
        <taxon>Bacilli</taxon>
        <taxon>Bacillales</taxon>
        <taxon>Bacillaceae</taxon>
        <taxon>Priestia</taxon>
    </lineage>
</organism>
<dbReference type="GO" id="GO:0043937">
    <property type="term" value="P:regulation of sporulation"/>
    <property type="evidence" value="ECO:0007669"/>
    <property type="project" value="InterPro"/>
</dbReference>
<reference evidence="1 2" key="2">
    <citation type="submission" date="2020-04" db="EMBL/GenBank/DDBJ databases">
        <authorList>
            <person name="Fomenkov A."/>
            <person name="Anton B.P."/>
            <person name="Roberts R.J."/>
        </authorList>
    </citation>
    <scope>NUCLEOTIDE SEQUENCE [LARGE SCALE GENOMIC DNA]</scope>
    <source>
        <strain evidence="1 2">S2</strain>
    </source>
</reference>
<dbReference type="AlphaFoldDB" id="A0A6H1NVX6"/>
<dbReference type="InterPro" id="IPR037208">
    <property type="entry name" value="Spo0E-like_sf"/>
</dbReference>
<evidence type="ECO:0000313" key="2">
    <source>
        <dbReference type="Proteomes" id="UP000501868"/>
    </source>
</evidence>
<protein>
    <submittedName>
        <fullName evidence="1">Aspartyl-phosphate phosphatase Spo0E family protein</fullName>
    </submittedName>
</protein>
<name>A0A6H1NVX6_PRIMG</name>
<dbReference type="GO" id="GO:0046983">
    <property type="term" value="F:protein dimerization activity"/>
    <property type="evidence" value="ECO:0007669"/>
    <property type="project" value="InterPro"/>
</dbReference>
<gene>
    <name evidence="1" type="ORF">HFZ78_00495</name>
</gene>
<accession>A0A6H1NVX6</accession>
<dbReference type="PANTHER" id="PTHR41263:SF1">
    <property type="entry name" value="ASPARTYL-PHOSPHATE PHOSPHATASE YISI"/>
    <property type="match status" value="1"/>
</dbReference>
<sequence length="85" mass="10064">MRLEQCEAAIKEKKNEMIKLGMTKGLQNEETIYCSQELDKLLNEYNRLLLDDKHSKPLNPYVDLFTIFTTHVHRILSIPYTSFFI</sequence>
<dbReference type="Pfam" id="PF09388">
    <property type="entry name" value="SpoOE-like"/>
    <property type="match status" value="1"/>
</dbReference>
<dbReference type="InterPro" id="IPR053028">
    <property type="entry name" value="Spo0E-like_phosphatase"/>
</dbReference>
<dbReference type="InterPro" id="IPR036638">
    <property type="entry name" value="HLH_DNA-bd_sf"/>
</dbReference>
<proteinExistence type="predicted"/>